<evidence type="ECO:0000256" key="1">
    <source>
        <dbReference type="ARBA" id="ARBA00022729"/>
    </source>
</evidence>
<dbReference type="InterPro" id="IPR001173">
    <property type="entry name" value="Glyco_trans_2-like"/>
</dbReference>
<organism evidence="3 4">
    <name type="scientific">Pseudoalteromonas luteoviolacea DSM 6061</name>
    <dbReference type="NCBI Taxonomy" id="1365250"/>
    <lineage>
        <taxon>Bacteria</taxon>
        <taxon>Pseudomonadati</taxon>
        <taxon>Pseudomonadota</taxon>
        <taxon>Gammaproteobacteria</taxon>
        <taxon>Alteromonadales</taxon>
        <taxon>Pseudoalteromonadaceae</taxon>
        <taxon>Pseudoalteromonas</taxon>
    </lineage>
</organism>
<dbReference type="RefSeq" id="WP_063364698.1">
    <property type="nucleotide sequence ID" value="NZ_AQHB01000038.1"/>
</dbReference>
<dbReference type="EMBL" id="AUYB01000079">
    <property type="protein sequence ID" value="KZN43495.1"/>
    <property type="molecule type" value="Genomic_DNA"/>
</dbReference>
<dbReference type="Pfam" id="PF00535">
    <property type="entry name" value="Glycos_transf_2"/>
    <property type="match status" value="1"/>
</dbReference>
<dbReference type="AlphaFoldDB" id="A0A166YT62"/>
<evidence type="ECO:0000313" key="4">
    <source>
        <dbReference type="Proteomes" id="UP000076643"/>
    </source>
</evidence>
<sequence>MTALTKKFAATPLVSCVMPTCRRAHYLIQSIEYFNRQSYPNKELVIVYERAEDLPKLLPTQDNIKLVKVPVNASIGYKRSIGTKWSKGVYIAQWDDDDWYSSERLAVQLAPLLKDEADITGLKNHLFFDVWRGQFWAAEKALFDAMFRRGIAGGTLVFSRKYWSEGTLDYRDSSLREDADFMESMIAAGANLVAVDGQFHFVYLRHLNNTWSFVSGKLIQASAWQKVSTPNWFGHDLPFYLDLKETHFSHYDDAPSSHGVLQQLADISCVLHVTHRAQLKRAYELLEKQTVKPVEVIVSHPDELTLKYLNTDLEGVTFVAYEQGTQSTQWFEDKLAAQINCDYVMCWPNSQAWVSRSWLEIQYAYLRRHQLDATGLSQPFFFFPSQQEFWQYIASDNQITAWLHAESLCCTKEFYLQKHRGFNRALGFNIQPHQHLEHFLAFADAQEPVPNTEKDPKWFPYQSKAIRELYSELDIGELIKNVSMAMIFFVTTCLLLIPSWQTEASQVVEGAEQQAFPADFFSQYNPQNALDMIYRLPGFSFENTDSARGFGSNVGNVLINGARPAVKSESLAKVLSRIGASQVHKVNVYRGSKIPLVTSGKVMVADVILIESKTTGVLEGQLTQFDDGSVLPKLALQLSTHWQGWATSVGLEANGTPGYRTAKIRQLNNEEVVSSQEFEALDEKTDNLKLTGQLKQIKGQNEIVLTGKLSSENYLGDTTRYNVSESDMQLGALTRELKVDNDTKNAELGVDWTRNLDDYRWQNMGIFVVEDKQYANDDMTFNTVDKAANVALWRQQELKTELILRSTIEMMQEGDITPRFGIEMTENRMQSSVSIPSSVNKEVTDVNELRAEVFADINYTHTQNLSSEFGLTYEASQIDVEGLNRASQSLSFWKPRWQTSWSPSKSTNLNWLAEHRISQLNFSDFARSVDAGDGRNQSGNTELKPEQTTELSTQYQWYFSKRGNFKVKLYYQWRKDVLEHIAFSDSAGGLANVGDAKFWGSHVEVAFELEPILENALFEVSYEHKNSDFTNPNGRTERLSNYIPDWIWMNFRHDIPKYKSSWGVEYWGDYTEPFYFAHETLLVQGNKRVKGFIESSLINNIKMRFEVTHMNTGRFIRTRTFYQDGLQSGHEIADRTHKAEYRLSVWYRF</sequence>
<dbReference type="PANTHER" id="PTHR30069:SF29">
    <property type="entry name" value="HEMOGLOBIN AND HEMOGLOBIN-HAPTOGLOBIN-BINDING PROTEIN 1-RELATED"/>
    <property type="match status" value="1"/>
</dbReference>
<accession>A0A166YT62</accession>
<feature type="domain" description="Glycosyltransferase 2-like" evidence="2">
    <location>
        <begin position="15"/>
        <end position="137"/>
    </location>
</feature>
<dbReference type="InterPro" id="IPR029044">
    <property type="entry name" value="Nucleotide-diphossugar_trans"/>
</dbReference>
<dbReference type="SUPFAM" id="SSF56935">
    <property type="entry name" value="Porins"/>
    <property type="match status" value="1"/>
</dbReference>
<comment type="caution">
    <text evidence="3">The sequence shown here is derived from an EMBL/GenBank/DDBJ whole genome shotgun (WGS) entry which is preliminary data.</text>
</comment>
<evidence type="ECO:0000259" key="2">
    <source>
        <dbReference type="Pfam" id="PF00535"/>
    </source>
</evidence>
<gene>
    <name evidence="3" type="ORF">N475_08820</name>
</gene>
<dbReference type="SUPFAM" id="SSF53448">
    <property type="entry name" value="Nucleotide-diphospho-sugar transferases"/>
    <property type="match status" value="1"/>
</dbReference>
<dbReference type="PATRIC" id="fig|1365250.3.peg.746"/>
<keyword evidence="4" id="KW-1185">Reference proteome</keyword>
<dbReference type="InterPro" id="IPR039426">
    <property type="entry name" value="TonB-dep_rcpt-like"/>
</dbReference>
<dbReference type="Gene3D" id="3.90.550.10">
    <property type="entry name" value="Spore Coat Polysaccharide Biosynthesis Protein SpsA, Chain A"/>
    <property type="match status" value="1"/>
</dbReference>
<reference evidence="3 4" key="1">
    <citation type="submission" date="2013-07" db="EMBL/GenBank/DDBJ databases">
        <title>Comparative Genomic and Metabolomic Analysis of Twelve Strains of Pseudoalteromonas luteoviolacea.</title>
        <authorList>
            <person name="Vynne N.G."/>
            <person name="Mansson M."/>
            <person name="Gram L."/>
        </authorList>
    </citation>
    <scope>NUCLEOTIDE SEQUENCE [LARGE SCALE GENOMIC DNA]</scope>
    <source>
        <strain evidence="3 4">DSM 6061</strain>
    </source>
</reference>
<dbReference type="Proteomes" id="UP000076643">
    <property type="component" value="Unassembled WGS sequence"/>
</dbReference>
<dbReference type="GO" id="GO:0015344">
    <property type="term" value="F:siderophore uptake transmembrane transporter activity"/>
    <property type="evidence" value="ECO:0007669"/>
    <property type="project" value="TreeGrafter"/>
</dbReference>
<protein>
    <recommendedName>
        <fullName evidence="2">Glycosyltransferase 2-like domain-containing protein</fullName>
    </recommendedName>
</protein>
<dbReference type="PANTHER" id="PTHR30069">
    <property type="entry name" value="TONB-DEPENDENT OUTER MEMBRANE RECEPTOR"/>
    <property type="match status" value="1"/>
</dbReference>
<dbReference type="GO" id="GO:0044718">
    <property type="term" value="P:siderophore transmembrane transport"/>
    <property type="evidence" value="ECO:0007669"/>
    <property type="project" value="TreeGrafter"/>
</dbReference>
<keyword evidence="1" id="KW-0732">Signal</keyword>
<dbReference type="CDD" id="cd00761">
    <property type="entry name" value="Glyco_tranf_GTA_type"/>
    <property type="match status" value="1"/>
</dbReference>
<proteinExistence type="predicted"/>
<dbReference type="GO" id="GO:0009279">
    <property type="term" value="C:cell outer membrane"/>
    <property type="evidence" value="ECO:0007669"/>
    <property type="project" value="TreeGrafter"/>
</dbReference>
<name>A0A166YT62_9GAMM</name>
<evidence type="ECO:0000313" key="3">
    <source>
        <dbReference type="EMBL" id="KZN43495.1"/>
    </source>
</evidence>